<feature type="transmembrane region" description="Helical" evidence="1">
    <location>
        <begin position="102"/>
        <end position="126"/>
    </location>
</feature>
<feature type="domain" description="Chlorhexidine efflux transporter" evidence="2">
    <location>
        <begin position="69"/>
        <end position="131"/>
    </location>
</feature>
<name>A0A2N8ZDB6_9VIBR</name>
<dbReference type="Pfam" id="PF05232">
    <property type="entry name" value="BTP"/>
    <property type="match status" value="2"/>
</dbReference>
<proteinExistence type="predicted"/>
<dbReference type="RefSeq" id="WP_102522486.1">
    <property type="nucleotide sequence ID" value="NZ_LT960611.1"/>
</dbReference>
<keyword evidence="1" id="KW-1133">Transmembrane helix</keyword>
<dbReference type="InterPro" id="IPR058208">
    <property type="entry name" value="PACE"/>
</dbReference>
<feature type="domain" description="Chlorhexidine efflux transporter" evidence="2">
    <location>
        <begin position="2"/>
        <end position="62"/>
    </location>
</feature>
<organism evidence="3 4">
    <name type="scientific">Vibrio tapetis subsp. tapetis</name>
    <dbReference type="NCBI Taxonomy" id="1671868"/>
    <lineage>
        <taxon>Bacteria</taxon>
        <taxon>Pseudomonadati</taxon>
        <taxon>Pseudomonadota</taxon>
        <taxon>Gammaproteobacteria</taxon>
        <taxon>Vibrionales</taxon>
        <taxon>Vibrionaceae</taxon>
        <taxon>Vibrio</taxon>
    </lineage>
</organism>
<feature type="transmembrane region" description="Helical" evidence="1">
    <location>
        <begin position="34"/>
        <end position="54"/>
    </location>
</feature>
<dbReference type="NCBIfam" id="NF033664">
    <property type="entry name" value="PACE_transport"/>
    <property type="match status" value="1"/>
</dbReference>
<dbReference type="OrthoDB" id="1631120at2"/>
<evidence type="ECO:0000313" key="3">
    <source>
        <dbReference type="EMBL" id="SON49902.1"/>
    </source>
</evidence>
<dbReference type="AlphaFoldDB" id="A0A2N8ZDB6"/>
<gene>
    <name evidence="3" type="ORF">VTAP4600_A1923</name>
</gene>
<reference evidence="3 4" key="1">
    <citation type="submission" date="2017-10" db="EMBL/GenBank/DDBJ databases">
        <authorList>
            <person name="Banno H."/>
            <person name="Chua N.-H."/>
        </authorList>
    </citation>
    <scope>NUCLEOTIDE SEQUENCE [LARGE SCALE GENOMIC DNA]</scope>
    <source>
        <strain evidence="3">Vibrio tapetis CECT4600</strain>
    </source>
</reference>
<dbReference type="KEGG" id="vta:A1923"/>
<keyword evidence="1 3" id="KW-0812">Transmembrane</keyword>
<feature type="transmembrane region" description="Helical" evidence="1">
    <location>
        <begin position="7"/>
        <end position="28"/>
    </location>
</feature>
<feature type="transmembrane region" description="Helical" evidence="1">
    <location>
        <begin position="75"/>
        <end position="96"/>
    </location>
</feature>
<evidence type="ECO:0000256" key="1">
    <source>
        <dbReference type="SAM" id="Phobius"/>
    </source>
</evidence>
<keyword evidence="4" id="KW-1185">Reference proteome</keyword>
<dbReference type="InterPro" id="IPR007896">
    <property type="entry name" value="BTP_bacteria"/>
</dbReference>
<evidence type="ECO:0000259" key="2">
    <source>
        <dbReference type="Pfam" id="PF05232"/>
    </source>
</evidence>
<accession>A0A2N8ZDB6</accession>
<evidence type="ECO:0000313" key="4">
    <source>
        <dbReference type="Proteomes" id="UP000235828"/>
    </source>
</evidence>
<protein>
    <submittedName>
        <fullName evidence="3">Transmembrane pair domain protein</fullName>
    </submittedName>
</protein>
<dbReference type="EMBL" id="LT960611">
    <property type="protein sequence ID" value="SON49902.1"/>
    <property type="molecule type" value="Genomic_DNA"/>
</dbReference>
<keyword evidence="1" id="KW-0472">Membrane</keyword>
<sequence>MKTPERIFHAVLFEVLAVSLSILGLALFTNHDTTALSGTMIVVATIAMVWNFIYNWIFDRFFTGEKTHRTISLRVFHVVLFELGLLVATVPVMAYLLNVNLWQAFMMDIGVTAFITIYAFTFNWVYDNVRAVFVRRMARTESLVM</sequence>
<dbReference type="Proteomes" id="UP000235828">
    <property type="component" value="Chromosome A"/>
</dbReference>